<comment type="similarity">
    <text evidence="2 5">Belongs to the glycosyl hydrolase 43 family.</text>
</comment>
<proteinExistence type="inferred from homology"/>
<evidence type="ECO:0000256" key="5">
    <source>
        <dbReference type="PIRNR" id="PIRNR026534"/>
    </source>
</evidence>
<evidence type="ECO:0000313" key="7">
    <source>
        <dbReference type="EMBL" id="BCX47665.1"/>
    </source>
</evidence>
<dbReference type="Pfam" id="PF04616">
    <property type="entry name" value="Glyco_hydro_43"/>
    <property type="match status" value="1"/>
</dbReference>
<feature type="chain" id="PRO_5046765260" evidence="6">
    <location>
        <begin position="20"/>
        <end position="312"/>
    </location>
</feature>
<dbReference type="PANTHER" id="PTHR43301">
    <property type="entry name" value="ARABINAN ENDO-1,5-ALPHA-L-ARABINOSIDASE"/>
    <property type="match status" value="1"/>
</dbReference>
<dbReference type="Proteomes" id="UP001374893">
    <property type="component" value="Chromosome"/>
</dbReference>
<dbReference type="PIRSF" id="PIRSF026534">
    <property type="entry name" value="Endo_alpha-L-arabinosidase"/>
    <property type="match status" value="1"/>
</dbReference>
<reference evidence="7 8" key="1">
    <citation type="submission" date="2021-06" db="EMBL/GenBank/DDBJ databases">
        <title>Complete genome of Haloferula helveola possessing various polysaccharide degrading enzymes.</title>
        <authorList>
            <person name="Takami H."/>
            <person name="Huang C."/>
            <person name="Hamasaki K."/>
        </authorList>
    </citation>
    <scope>NUCLEOTIDE SEQUENCE [LARGE SCALE GENOMIC DNA]</scope>
    <source>
        <strain evidence="7 8">CN-1</strain>
    </source>
</reference>
<dbReference type="Gene3D" id="2.115.10.20">
    <property type="entry name" value="Glycosyl hydrolase domain, family 43"/>
    <property type="match status" value="1"/>
</dbReference>
<evidence type="ECO:0000256" key="3">
    <source>
        <dbReference type="ARBA" id="ARBA00022801"/>
    </source>
</evidence>
<comment type="pathway">
    <text evidence="1 5">Glycan metabolism; L-arabinan degradation.</text>
</comment>
<gene>
    <name evidence="7" type="primary">abnA</name>
    <name evidence="7" type="ORF">HAHE_15730</name>
</gene>
<name>A0ABM7RF69_9BACT</name>
<protein>
    <submittedName>
        <fullName evidence="7">Arabinan endo-1,5-alpha-L-arabinosidase</fullName>
    </submittedName>
</protein>
<evidence type="ECO:0000256" key="4">
    <source>
        <dbReference type="ARBA" id="ARBA00023295"/>
    </source>
</evidence>
<keyword evidence="4 5" id="KW-0326">Glycosidase</keyword>
<keyword evidence="6" id="KW-0732">Signal</keyword>
<dbReference type="InterPro" id="IPR050727">
    <property type="entry name" value="GH43_arabinanases"/>
</dbReference>
<keyword evidence="8" id="KW-1185">Reference proteome</keyword>
<organism evidence="7 8">
    <name type="scientific">Haloferula helveola</name>
    <dbReference type="NCBI Taxonomy" id="490095"/>
    <lineage>
        <taxon>Bacteria</taxon>
        <taxon>Pseudomonadati</taxon>
        <taxon>Verrucomicrobiota</taxon>
        <taxon>Verrucomicrobiia</taxon>
        <taxon>Verrucomicrobiales</taxon>
        <taxon>Verrucomicrobiaceae</taxon>
        <taxon>Haloferula</taxon>
    </lineage>
</organism>
<evidence type="ECO:0000313" key="8">
    <source>
        <dbReference type="Proteomes" id="UP001374893"/>
    </source>
</evidence>
<dbReference type="PANTHER" id="PTHR43301:SF3">
    <property type="entry name" value="ARABINAN ENDO-1,5-ALPHA-L-ARABINOSIDASE A-RELATED"/>
    <property type="match status" value="1"/>
</dbReference>
<feature type="signal peptide" evidence="6">
    <location>
        <begin position="1"/>
        <end position="19"/>
    </location>
</feature>
<accession>A0ABM7RF69</accession>
<dbReference type="EMBL" id="AP024702">
    <property type="protein sequence ID" value="BCX47665.1"/>
    <property type="molecule type" value="Genomic_DNA"/>
</dbReference>
<dbReference type="CDD" id="cd08998">
    <property type="entry name" value="GH43_Arb43a-like"/>
    <property type="match status" value="1"/>
</dbReference>
<dbReference type="InterPro" id="IPR023296">
    <property type="entry name" value="Glyco_hydro_beta-prop_sf"/>
</dbReference>
<evidence type="ECO:0000256" key="1">
    <source>
        <dbReference type="ARBA" id="ARBA00004834"/>
    </source>
</evidence>
<dbReference type="RefSeq" id="WP_338689973.1">
    <property type="nucleotide sequence ID" value="NZ_AP024702.1"/>
</dbReference>
<keyword evidence="3 5" id="KW-0378">Hydrolase</keyword>
<dbReference type="InterPro" id="IPR006710">
    <property type="entry name" value="Glyco_hydro_43"/>
</dbReference>
<sequence>MSLWRSAMLAMGVCGALWAQDYPAKVHDPSTVVREGGSVWFFSTGMGVKLMQRTADGSWKHAGQLFERGKEPEWHREMVPENRGHLWAPDIIRSGDRWWVYYSVSSFGKNTSAIGLASSATLDPSAENYGWKDEGMVIRSERRDRFNAIDPAVIRDGKRLWMSFGSFWDGIMLVELDPETGLMNDPEAKPVRLAHHHEIEAPFICERDGWYYLFVNWGLCCRGVRSTYEIRVGRSRKIEGPYVDREGVRMTDGGGSLVMSRERENIGPGHASIFENGGKQWLVHHFYDGEDRGKSKLGMAPLSWKDGWPKVK</sequence>
<evidence type="ECO:0000256" key="6">
    <source>
        <dbReference type="SAM" id="SignalP"/>
    </source>
</evidence>
<evidence type="ECO:0000256" key="2">
    <source>
        <dbReference type="ARBA" id="ARBA00009865"/>
    </source>
</evidence>
<dbReference type="InterPro" id="IPR016840">
    <property type="entry name" value="Glyco_hydro_43_endo_a_Ara-ase"/>
</dbReference>
<dbReference type="SUPFAM" id="SSF75005">
    <property type="entry name" value="Arabinanase/levansucrase/invertase"/>
    <property type="match status" value="1"/>
</dbReference>